<dbReference type="SUPFAM" id="SSF51695">
    <property type="entry name" value="PLC-like phosphodiesterases"/>
    <property type="match status" value="1"/>
</dbReference>
<evidence type="ECO:0008006" key="3">
    <source>
        <dbReference type="Google" id="ProtNLM"/>
    </source>
</evidence>
<organism evidence="1 2">
    <name type="scientific">Entomortierella chlamydospora</name>
    <dbReference type="NCBI Taxonomy" id="101097"/>
    <lineage>
        <taxon>Eukaryota</taxon>
        <taxon>Fungi</taxon>
        <taxon>Fungi incertae sedis</taxon>
        <taxon>Mucoromycota</taxon>
        <taxon>Mortierellomycotina</taxon>
        <taxon>Mortierellomycetes</taxon>
        <taxon>Mortierellales</taxon>
        <taxon>Mortierellaceae</taxon>
        <taxon>Entomortierella</taxon>
    </lineage>
</organism>
<dbReference type="InterPro" id="IPR051057">
    <property type="entry name" value="PI-PLC_domain"/>
</dbReference>
<dbReference type="EMBL" id="JAAAID010002263">
    <property type="protein sequence ID" value="KAG0007624.1"/>
    <property type="molecule type" value="Genomic_DNA"/>
</dbReference>
<gene>
    <name evidence="1" type="ORF">BGZ80_004437</name>
</gene>
<dbReference type="PANTHER" id="PTHR13593:SF146">
    <property type="entry name" value="PLC-LIKE PHOSPHODIESTERASE"/>
    <property type="match status" value="1"/>
</dbReference>
<keyword evidence="2" id="KW-1185">Reference proteome</keyword>
<dbReference type="GO" id="GO:0008081">
    <property type="term" value="F:phosphoric diester hydrolase activity"/>
    <property type="evidence" value="ECO:0007669"/>
    <property type="project" value="InterPro"/>
</dbReference>
<accession>A0A9P6MMT7</accession>
<evidence type="ECO:0000313" key="2">
    <source>
        <dbReference type="Proteomes" id="UP000703661"/>
    </source>
</evidence>
<dbReference type="PANTHER" id="PTHR13593">
    <property type="match status" value="1"/>
</dbReference>
<dbReference type="Proteomes" id="UP000703661">
    <property type="component" value="Unassembled WGS sequence"/>
</dbReference>
<name>A0A9P6MMT7_9FUNG</name>
<evidence type="ECO:0000313" key="1">
    <source>
        <dbReference type="EMBL" id="KAG0007624.1"/>
    </source>
</evidence>
<dbReference type="Gene3D" id="3.20.20.190">
    <property type="entry name" value="Phosphatidylinositol (PI) phosphodiesterase"/>
    <property type="match status" value="1"/>
</dbReference>
<dbReference type="AlphaFoldDB" id="A0A9P6MMT7"/>
<protein>
    <recommendedName>
        <fullName evidence="3">PLC-like phosphodiesterase</fullName>
    </recommendedName>
</protein>
<sequence>MPSKGIDVYTYISVEGYEIDFTVPEDSVHNTSADNFTSKHLEVESSKIPGLRNIGRFEWRVTYNGDTVASAYNDISANTGSVVGGTMTATVDFLPVTTENAIIAYGFYAAGPGIAGLTNHHQCYVYISSRDNVSWMGTIAPPGSPQAQKPFSRFVLAAPHDNGMNNMTICDAIFQAANSDTMDDLKKVFPPLAWFDHLSDHLLLKKMPNIVYGLSITQKKEIPIMLELGARYFEYRPAKLFPAFRKVANLPDKYYFQHACIPGLAFDEFLSQQVAFLDQNPTEFVVLHIRWDNIISDCQKPTEQEVYDMLTEACSQATANYLTWGGSECFSQPIDALRESGKRLFCVIEADKYDSWTAKAYATLSAEPIIAQFESMDTEGQEGTDLTILQCQATSQSIKEVLVYSVLTSEATSSCLTSTKANLDTQTLPWIRKNALDRLRADKTIVVMNDFIEGATTDTAIMLSRQRLSEREE</sequence>
<comment type="caution">
    <text evidence="1">The sequence shown here is derived from an EMBL/GenBank/DDBJ whole genome shotgun (WGS) entry which is preliminary data.</text>
</comment>
<dbReference type="GO" id="GO:0006629">
    <property type="term" value="P:lipid metabolic process"/>
    <property type="evidence" value="ECO:0007669"/>
    <property type="project" value="InterPro"/>
</dbReference>
<dbReference type="OrthoDB" id="1046782at2759"/>
<dbReference type="InterPro" id="IPR017946">
    <property type="entry name" value="PLC-like_Pdiesterase_TIM-brl"/>
</dbReference>
<reference evidence="1" key="1">
    <citation type="journal article" date="2020" name="Fungal Divers.">
        <title>Resolving the Mortierellaceae phylogeny through synthesis of multi-gene phylogenetics and phylogenomics.</title>
        <authorList>
            <person name="Vandepol N."/>
            <person name="Liber J."/>
            <person name="Desiro A."/>
            <person name="Na H."/>
            <person name="Kennedy M."/>
            <person name="Barry K."/>
            <person name="Grigoriev I.V."/>
            <person name="Miller A.N."/>
            <person name="O'Donnell K."/>
            <person name="Stajich J.E."/>
            <person name="Bonito G."/>
        </authorList>
    </citation>
    <scope>NUCLEOTIDE SEQUENCE</scope>
    <source>
        <strain evidence="1">NRRL 2769</strain>
    </source>
</reference>
<proteinExistence type="predicted"/>